<evidence type="ECO:0000313" key="1">
    <source>
        <dbReference type="EMBL" id="XCJ18080.1"/>
    </source>
</evidence>
<dbReference type="EMBL" id="CP159510">
    <property type="protein sequence ID" value="XCJ18080.1"/>
    <property type="molecule type" value="Genomic_DNA"/>
</dbReference>
<reference evidence="1" key="1">
    <citation type="submission" date="2024-06" db="EMBL/GenBank/DDBJ databases">
        <authorList>
            <person name="Fan A."/>
            <person name="Zhang F.Y."/>
            <person name="Zhang L."/>
        </authorList>
    </citation>
    <scope>NUCLEOTIDE SEQUENCE</scope>
    <source>
        <strain evidence="1">Y61</strain>
    </source>
</reference>
<accession>A0AAU8IIK4</accession>
<sequence length="131" mass="15699">MRPSDITDRTKLTSDFLREYDLNQALLYFYDHIGVWHETPVAPSNLDEEQLMEGYWFGRDHFLHAFRGDDHSEMRYLFCSDDDDTSGFTKDRGFMIRNSRFGKTLHTRYYYEADNDGQYTVVYARPLRIDK</sequence>
<protein>
    <recommendedName>
        <fullName evidence="2">SnoaL-like domain-containing protein</fullName>
    </recommendedName>
</protein>
<organism evidence="1">
    <name type="scientific">Sporolactobacillus sp. Y61</name>
    <dbReference type="NCBI Taxonomy" id="3160863"/>
    <lineage>
        <taxon>Bacteria</taxon>
        <taxon>Bacillati</taxon>
        <taxon>Bacillota</taxon>
        <taxon>Bacilli</taxon>
        <taxon>Bacillales</taxon>
        <taxon>Sporolactobacillaceae</taxon>
        <taxon>Sporolactobacillus</taxon>
    </lineage>
</organism>
<evidence type="ECO:0008006" key="2">
    <source>
        <dbReference type="Google" id="ProtNLM"/>
    </source>
</evidence>
<proteinExistence type="predicted"/>
<dbReference type="AlphaFoldDB" id="A0AAU8IIK4"/>
<dbReference type="RefSeq" id="WP_353949160.1">
    <property type="nucleotide sequence ID" value="NZ_CP159510.1"/>
</dbReference>
<name>A0AAU8IIK4_9BACL</name>
<gene>
    <name evidence="1" type="ORF">ABNN70_06450</name>
</gene>